<dbReference type="SUPFAM" id="SSF159501">
    <property type="entry name" value="EreA/ChaN-like"/>
    <property type="match status" value="1"/>
</dbReference>
<accession>A0A2Z3HY43</accession>
<evidence type="ECO:0000313" key="1">
    <source>
        <dbReference type="EMBL" id="AWM78261.1"/>
    </source>
</evidence>
<dbReference type="KEGG" id="phb:HYN04_11165"/>
<dbReference type="AlphaFoldDB" id="A0A2Z3HY43"/>
<protein>
    <recommendedName>
        <fullName evidence="3">Erythromycin esterase</fullName>
    </recommendedName>
</protein>
<proteinExistence type="predicted"/>
<dbReference type="OrthoDB" id="9810066at2"/>
<evidence type="ECO:0008006" key="3">
    <source>
        <dbReference type="Google" id="ProtNLM"/>
    </source>
</evidence>
<dbReference type="EMBL" id="CP029479">
    <property type="protein sequence ID" value="AWM78261.1"/>
    <property type="molecule type" value="Genomic_DNA"/>
</dbReference>
<keyword evidence="2" id="KW-1185">Reference proteome</keyword>
<reference evidence="2" key="1">
    <citation type="submission" date="2018-05" db="EMBL/GenBank/DDBJ databases">
        <title>Genome sequencing of Phenylobacterium sp. HYN0004.</title>
        <authorList>
            <person name="Yi H."/>
            <person name="Baek C."/>
        </authorList>
    </citation>
    <scope>NUCLEOTIDE SEQUENCE [LARGE SCALE GENOMIC DNA]</scope>
    <source>
        <strain evidence="2">HYN0004</strain>
    </source>
</reference>
<dbReference type="RefSeq" id="WP_110450827.1">
    <property type="nucleotide sequence ID" value="NZ_CP029479.1"/>
</dbReference>
<dbReference type="Proteomes" id="UP000247763">
    <property type="component" value="Chromosome"/>
</dbReference>
<organism evidence="1 2">
    <name type="scientific">Phenylobacterium parvum</name>
    <dbReference type="NCBI Taxonomy" id="2201350"/>
    <lineage>
        <taxon>Bacteria</taxon>
        <taxon>Pseudomonadati</taxon>
        <taxon>Pseudomonadota</taxon>
        <taxon>Alphaproteobacteria</taxon>
        <taxon>Caulobacterales</taxon>
        <taxon>Caulobacteraceae</taxon>
        <taxon>Phenylobacterium</taxon>
    </lineage>
</organism>
<name>A0A2Z3HY43_9CAUL</name>
<evidence type="ECO:0000313" key="2">
    <source>
        <dbReference type="Proteomes" id="UP000247763"/>
    </source>
</evidence>
<gene>
    <name evidence="1" type="ORF">HYN04_11165</name>
</gene>
<sequence length="379" mass="41971">MRDALDAWLDRAVLEPGDLDPGEAEVLVLGEFNHFIHEKSDFRIVMAGEARRLGFQVWAEELGWSDGRRLARYFATRDEAVFDRLSLFGWRGEARADRDDRPTGIFRASWETYPFDLMRAEQARFYRALSPRALYGFDVAAGHDGGYADLFARLEATGAPRAWTEALARRPGESLAEEVQRLTRLAVEAPAGSDRLARADLSALIDGLTYTGLVKTAATYAETAPAMAFREDAMKRRLASIRALSPGRLVLMGHALHLVRDDAAISAPGIVGPGGQRTSSLGHHVGRELGLPMFIVWMIYGGGEDSQPLPDLPRTAAFGPETLNARLRRRFDRPVLLDARRAPETPVEIAHMYNSVIETRLPGVVDALWFVPEAGPLRP</sequence>